<proteinExistence type="predicted"/>
<reference evidence="2" key="1">
    <citation type="submission" date="2021-05" db="EMBL/GenBank/DDBJ databases">
        <authorList>
            <person name="Pietrasiak N."/>
            <person name="Ward R."/>
            <person name="Stajich J.E."/>
            <person name="Kurbessoian T."/>
        </authorList>
    </citation>
    <scope>NUCLEOTIDE SEQUENCE</scope>
    <source>
        <strain evidence="2">JT2-VF2</strain>
    </source>
</reference>
<reference evidence="2" key="2">
    <citation type="journal article" date="2022" name="Microbiol. Resour. Announc.">
        <title>Metagenome Sequencing to Explore Phylogenomics of Terrestrial Cyanobacteria.</title>
        <authorList>
            <person name="Ward R.D."/>
            <person name="Stajich J.E."/>
            <person name="Johansen J.R."/>
            <person name="Huntemann M."/>
            <person name="Clum A."/>
            <person name="Foster B."/>
            <person name="Foster B."/>
            <person name="Roux S."/>
            <person name="Palaniappan K."/>
            <person name="Varghese N."/>
            <person name="Mukherjee S."/>
            <person name="Reddy T.B.K."/>
            <person name="Daum C."/>
            <person name="Copeland A."/>
            <person name="Chen I.A."/>
            <person name="Ivanova N.N."/>
            <person name="Kyrpides N.C."/>
            <person name="Shapiro N."/>
            <person name="Eloe-Fadrosh E.A."/>
            <person name="Pietrasiak N."/>
        </authorList>
    </citation>
    <scope>NUCLEOTIDE SEQUENCE</scope>
    <source>
        <strain evidence="2">JT2-VF2</strain>
    </source>
</reference>
<evidence type="ECO:0000259" key="1">
    <source>
        <dbReference type="Pfam" id="PF05239"/>
    </source>
</evidence>
<dbReference type="Pfam" id="PF05239">
    <property type="entry name" value="PRC"/>
    <property type="match status" value="1"/>
</dbReference>
<organism evidence="2 3">
    <name type="scientific">Mojavia pulchra JT2-VF2</name>
    <dbReference type="NCBI Taxonomy" id="287848"/>
    <lineage>
        <taxon>Bacteria</taxon>
        <taxon>Bacillati</taxon>
        <taxon>Cyanobacteriota</taxon>
        <taxon>Cyanophyceae</taxon>
        <taxon>Nostocales</taxon>
        <taxon>Nostocaceae</taxon>
    </lineage>
</organism>
<comment type="caution">
    <text evidence="2">The sequence shown here is derived from an EMBL/GenBank/DDBJ whole genome shotgun (WGS) entry which is preliminary data.</text>
</comment>
<dbReference type="AlphaFoldDB" id="A0A951UHC7"/>
<gene>
    <name evidence="2" type="ORF">KME32_18055</name>
</gene>
<sequence>MALLKIEDFNPDYSKIFGAQNIIDYSVYSDTANQKIGSVKNILVDENDGSFRYFIVDLGFWIFGKQVLLPIGRSRIDYDQQRVYAKGLTKEQAENLPEFAEALRIDDEYEEWVRAGYLFGATNVGIDSLHGVDSLGNLLAPNIPYDPVALGEVASLSVPHADHKTIHLPASINPFIDCETYMSENISSLYGINEEDHPLLKSYSERLANSRNRISRN</sequence>
<dbReference type="InterPro" id="IPR027275">
    <property type="entry name" value="PRC-brl_dom"/>
</dbReference>
<evidence type="ECO:0000313" key="2">
    <source>
        <dbReference type="EMBL" id="MBW4563011.1"/>
    </source>
</evidence>
<protein>
    <submittedName>
        <fullName evidence="2">PRC-barrel domain-containing protein</fullName>
    </submittedName>
</protein>
<dbReference type="GO" id="GO:0019684">
    <property type="term" value="P:photosynthesis, light reaction"/>
    <property type="evidence" value="ECO:0007669"/>
    <property type="project" value="InterPro"/>
</dbReference>
<dbReference type="SUPFAM" id="SSF50346">
    <property type="entry name" value="PRC-barrel domain"/>
    <property type="match status" value="1"/>
</dbReference>
<dbReference type="InterPro" id="IPR011033">
    <property type="entry name" value="PRC_barrel-like_sf"/>
</dbReference>
<accession>A0A951UHC7</accession>
<dbReference type="InterPro" id="IPR014747">
    <property type="entry name" value="Bac_photo_RC_H_C"/>
</dbReference>
<evidence type="ECO:0000313" key="3">
    <source>
        <dbReference type="Proteomes" id="UP000715781"/>
    </source>
</evidence>
<dbReference type="GO" id="GO:0030077">
    <property type="term" value="C:plasma membrane light-harvesting complex"/>
    <property type="evidence" value="ECO:0007669"/>
    <property type="project" value="InterPro"/>
</dbReference>
<feature type="domain" description="PRC-barrel" evidence="1">
    <location>
        <begin position="17"/>
        <end position="90"/>
    </location>
</feature>
<dbReference type="Proteomes" id="UP000715781">
    <property type="component" value="Unassembled WGS sequence"/>
</dbReference>
<dbReference type="EMBL" id="JAHHHN010000010">
    <property type="protein sequence ID" value="MBW4563011.1"/>
    <property type="molecule type" value="Genomic_DNA"/>
</dbReference>
<name>A0A951UHC7_9NOST</name>
<dbReference type="Gene3D" id="3.90.50.10">
    <property type="entry name" value="Photosynthetic Reaction Center, subunit H, domain 2"/>
    <property type="match status" value="1"/>
</dbReference>